<dbReference type="InterPro" id="IPR000999">
    <property type="entry name" value="RNase_III_dom"/>
</dbReference>
<evidence type="ECO:0000256" key="6">
    <source>
        <dbReference type="ARBA" id="ARBA00022737"/>
    </source>
</evidence>
<keyword evidence="6" id="KW-0677">Repeat</keyword>
<comment type="similarity">
    <text evidence="15">Belongs to the helicase family. Dicer subfamily.</text>
</comment>
<dbReference type="GO" id="GO:0004386">
    <property type="term" value="F:helicase activity"/>
    <property type="evidence" value="ECO:0007669"/>
    <property type="project" value="UniProtKB-KW"/>
</dbReference>
<proteinExistence type="inferred from homology"/>
<dbReference type="InterPro" id="IPR014001">
    <property type="entry name" value="Helicase_ATP-bd"/>
</dbReference>
<dbReference type="Pfam" id="PF00636">
    <property type="entry name" value="Ribonuclease_3"/>
    <property type="match status" value="2"/>
</dbReference>
<dbReference type="SMART" id="SM00487">
    <property type="entry name" value="DEXDc"/>
    <property type="match status" value="1"/>
</dbReference>
<dbReference type="SMART" id="SM00490">
    <property type="entry name" value="HELICc"/>
    <property type="match status" value="1"/>
</dbReference>
<feature type="domain" description="RNase III" evidence="18">
    <location>
        <begin position="1074"/>
        <end position="1193"/>
    </location>
</feature>
<comment type="cofactor">
    <cofactor evidence="2">
        <name>Mg(2+)</name>
        <dbReference type="ChEBI" id="CHEBI:18420"/>
    </cofactor>
</comment>
<evidence type="ECO:0000313" key="22">
    <source>
        <dbReference type="EMBL" id="UJO20593.1"/>
    </source>
</evidence>
<keyword evidence="10" id="KW-0067">ATP-binding</keyword>
<evidence type="ECO:0000259" key="20">
    <source>
        <dbReference type="PROSITE" id="PS51194"/>
    </source>
</evidence>
<evidence type="ECO:0000256" key="7">
    <source>
        <dbReference type="ARBA" id="ARBA00022741"/>
    </source>
</evidence>
<evidence type="ECO:0000256" key="10">
    <source>
        <dbReference type="ARBA" id="ARBA00022840"/>
    </source>
</evidence>
<dbReference type="InterPro" id="IPR038248">
    <property type="entry name" value="Dicer_dimer_sf"/>
</dbReference>
<evidence type="ECO:0000256" key="4">
    <source>
        <dbReference type="ARBA" id="ARBA00022721"/>
    </source>
</evidence>
<dbReference type="GO" id="GO:0003677">
    <property type="term" value="F:DNA binding"/>
    <property type="evidence" value="ECO:0007669"/>
    <property type="project" value="InterPro"/>
</dbReference>
<dbReference type="PANTHER" id="PTHR14950">
    <property type="entry name" value="DICER-RELATED"/>
    <property type="match status" value="1"/>
</dbReference>
<dbReference type="GO" id="GO:0005524">
    <property type="term" value="F:ATP binding"/>
    <property type="evidence" value="ECO:0007669"/>
    <property type="project" value="UniProtKB-KW"/>
</dbReference>
<reference evidence="22" key="2">
    <citation type="journal article" date="2022" name="Microb. Genom.">
        <title>A chromosome-scale genome assembly of the tomato pathogen Cladosporium fulvum reveals a compartmentalized genome architecture and the presence of a dispensable chromosome.</title>
        <authorList>
            <person name="Zaccaron A.Z."/>
            <person name="Chen L.H."/>
            <person name="Samaras A."/>
            <person name="Stergiopoulos I."/>
        </authorList>
    </citation>
    <scope>NUCLEOTIDE SEQUENCE</scope>
    <source>
        <strain evidence="22">Race5_Kim</strain>
    </source>
</reference>
<dbReference type="InterPro" id="IPR006935">
    <property type="entry name" value="Helicase/UvrB_N"/>
</dbReference>
<dbReference type="SUPFAM" id="SSF69065">
    <property type="entry name" value="RNase III domain-like"/>
    <property type="match status" value="2"/>
</dbReference>
<dbReference type="PANTHER" id="PTHR14950:SF62">
    <property type="entry name" value="DICER-LIKE PROTEIN 1"/>
    <property type="match status" value="1"/>
</dbReference>
<feature type="region of interest" description="Disordered" evidence="16">
    <location>
        <begin position="1"/>
        <end position="38"/>
    </location>
</feature>
<feature type="domain" description="Dicer dsRNA-binding fold" evidence="21">
    <location>
        <begin position="630"/>
        <end position="720"/>
    </location>
</feature>
<dbReference type="PROSITE" id="PS51192">
    <property type="entry name" value="HELICASE_ATP_BIND_1"/>
    <property type="match status" value="1"/>
</dbReference>
<dbReference type="GO" id="GO:0050688">
    <property type="term" value="P:regulation of defense response to virus"/>
    <property type="evidence" value="ECO:0007669"/>
    <property type="project" value="UniProtKB-KW"/>
</dbReference>
<keyword evidence="13" id="KW-0051">Antiviral defense</keyword>
<name>A0A9Q8PDR2_PASFU</name>
<dbReference type="PROSITE" id="PS00517">
    <property type="entry name" value="RNASE_3_1"/>
    <property type="match status" value="1"/>
</dbReference>
<dbReference type="Pfam" id="PF00271">
    <property type="entry name" value="Helicase_C"/>
    <property type="match status" value="1"/>
</dbReference>
<dbReference type="Pfam" id="PF24995">
    <property type="entry name" value="DSRM_2"/>
    <property type="match status" value="1"/>
</dbReference>
<dbReference type="InterPro" id="IPR005034">
    <property type="entry name" value="Dicer_dimerisation"/>
</dbReference>
<dbReference type="FunFam" id="1.10.1520.10:FF:000015">
    <property type="entry name" value="Dicer-like protein 1"/>
    <property type="match status" value="1"/>
</dbReference>
<dbReference type="GO" id="GO:0004525">
    <property type="term" value="F:ribonuclease III activity"/>
    <property type="evidence" value="ECO:0007669"/>
    <property type="project" value="InterPro"/>
</dbReference>
<dbReference type="InterPro" id="IPR056755">
    <property type="entry name" value="DSRM_2"/>
</dbReference>
<protein>
    <recommendedName>
        <fullName evidence="3">Dicer-like protein 1</fullName>
    </recommendedName>
</protein>
<dbReference type="Gene3D" id="1.10.1520.10">
    <property type="entry name" value="Ribonuclease III domain"/>
    <property type="match status" value="2"/>
</dbReference>
<feature type="domain" description="Helicase C-terminal" evidence="20">
    <location>
        <begin position="430"/>
        <end position="614"/>
    </location>
</feature>
<dbReference type="PROSITE" id="PS50137">
    <property type="entry name" value="DS_RBD"/>
    <property type="match status" value="1"/>
</dbReference>
<evidence type="ECO:0000259" key="21">
    <source>
        <dbReference type="PROSITE" id="PS51327"/>
    </source>
</evidence>
<evidence type="ECO:0000313" key="23">
    <source>
        <dbReference type="Proteomes" id="UP000756132"/>
    </source>
</evidence>
<evidence type="ECO:0000256" key="15">
    <source>
        <dbReference type="PROSITE-ProRule" id="PRU00657"/>
    </source>
</evidence>
<keyword evidence="4" id="KW-0930">Antiviral protein</keyword>
<evidence type="ECO:0000256" key="12">
    <source>
        <dbReference type="ARBA" id="ARBA00022884"/>
    </source>
</evidence>
<dbReference type="Gene3D" id="3.40.50.300">
    <property type="entry name" value="P-loop containing nucleotide triphosphate hydrolases"/>
    <property type="match status" value="2"/>
</dbReference>
<accession>A0A9Q8PDR2</accession>
<comment type="cofactor">
    <cofactor evidence="1">
        <name>Mn(2+)</name>
        <dbReference type="ChEBI" id="CHEBI:29035"/>
    </cofactor>
</comment>
<keyword evidence="11" id="KW-0460">Magnesium</keyword>
<feature type="domain" description="RNase III" evidence="18">
    <location>
        <begin position="1249"/>
        <end position="1400"/>
    </location>
</feature>
<dbReference type="GO" id="GO:0005634">
    <property type="term" value="C:nucleus"/>
    <property type="evidence" value="ECO:0007669"/>
    <property type="project" value="TreeGrafter"/>
</dbReference>
<dbReference type="CDD" id="cd00593">
    <property type="entry name" value="RIBOc"/>
    <property type="match status" value="2"/>
</dbReference>
<dbReference type="GeneID" id="71991217"/>
<gene>
    <name evidence="22" type="ORF">CLAFUR5_11339</name>
</gene>
<dbReference type="InterPro" id="IPR014720">
    <property type="entry name" value="dsRBD_dom"/>
</dbReference>
<dbReference type="GO" id="GO:0030422">
    <property type="term" value="P:siRNA processing"/>
    <property type="evidence" value="ECO:0007669"/>
    <property type="project" value="TreeGrafter"/>
</dbReference>
<dbReference type="EMBL" id="CP090170">
    <property type="protein sequence ID" value="UJO20593.1"/>
    <property type="molecule type" value="Genomic_DNA"/>
</dbReference>
<evidence type="ECO:0000256" key="9">
    <source>
        <dbReference type="ARBA" id="ARBA00022806"/>
    </source>
</evidence>
<dbReference type="RefSeq" id="XP_047764959.1">
    <property type="nucleotide sequence ID" value="XM_047910487.1"/>
</dbReference>
<evidence type="ECO:0000256" key="5">
    <source>
        <dbReference type="ARBA" id="ARBA00022723"/>
    </source>
</evidence>
<reference evidence="22" key="1">
    <citation type="submission" date="2021-12" db="EMBL/GenBank/DDBJ databases">
        <authorList>
            <person name="Zaccaron A."/>
            <person name="Stergiopoulos I."/>
        </authorList>
    </citation>
    <scope>NUCLEOTIDE SEQUENCE</scope>
    <source>
        <strain evidence="22">Race5_Kim</strain>
    </source>
</reference>
<dbReference type="OMA" id="YHVNRMC"/>
<dbReference type="KEGG" id="ffu:CLAFUR5_11339"/>
<keyword evidence="7" id="KW-0547">Nucleotide-binding</keyword>
<keyword evidence="5" id="KW-0479">Metal-binding</keyword>
<dbReference type="InterPro" id="IPR027417">
    <property type="entry name" value="P-loop_NTPase"/>
</dbReference>
<dbReference type="Pfam" id="PF03368">
    <property type="entry name" value="Dicer_dimer"/>
    <property type="match status" value="1"/>
</dbReference>
<feature type="domain" description="Helicase ATP-binding" evidence="19">
    <location>
        <begin position="106"/>
        <end position="287"/>
    </location>
</feature>
<dbReference type="PROSITE" id="PS51327">
    <property type="entry name" value="DICER_DSRBF"/>
    <property type="match status" value="1"/>
</dbReference>
<evidence type="ECO:0000256" key="16">
    <source>
        <dbReference type="SAM" id="MobiDB-lite"/>
    </source>
</evidence>
<evidence type="ECO:0000256" key="3">
    <source>
        <dbReference type="ARBA" id="ARBA00020797"/>
    </source>
</evidence>
<evidence type="ECO:0000259" key="18">
    <source>
        <dbReference type="PROSITE" id="PS50142"/>
    </source>
</evidence>
<evidence type="ECO:0000259" key="19">
    <source>
        <dbReference type="PROSITE" id="PS51192"/>
    </source>
</evidence>
<dbReference type="Proteomes" id="UP000756132">
    <property type="component" value="Chromosome 8"/>
</dbReference>
<dbReference type="InterPro" id="IPR036389">
    <property type="entry name" value="RNase_III_sf"/>
</dbReference>
<dbReference type="PROSITE" id="PS51194">
    <property type="entry name" value="HELICASE_CTER"/>
    <property type="match status" value="1"/>
</dbReference>
<sequence length="1548" mass="177356">MGAPELLRVPDAEDDERDASSVASDAEDDAPVTGPANTWQLKRRAQKAIFESWLVSPAGEEARKPRTKDGRLKEEVDDQQSIHSLLAQQQQGTQIVKNPREYQIELFERAKKENTIAVLDTGSGKTLIAVLLLRWVIDNEIERRAAGHPPKISFFLVASVTLVYQQFSVLECNLDHKVIRLCGADNVDRYSAGDWTQIFHENKVVVCTAEILFQCLSRSFLSMKQINLLIFDEAHHTKKNHSYARIIKDFYIPERRELRPRVFGMTASPIDAKVDVIQAASELESLLDCKIATTQDMSLAEATKSITEEILRYDALPQRCFETPLLQDLKSRFAHIEVFAPTFQRAAEVARHLGRWCADAFLLHALSPEKSRRYSVEVEKKWHARKGTQKLAELDQAVEEVQHATDYIQQQSHVLDEFSWQSDLSSKVHQLDRYLRMQFERESNHRAIVFVDRRYTARLLHILFTRLRGKVGTDHLKGHFLVGSNGGGIDEDSVSFKQQVLTLIKFRKGELNCLFATSVAEEGLDVPDCNLVVRFDMYNTMIQYIQSRGRARNQNSKFIHMVEKGNCAHQQTLGEVRWQETSMRRFCDQLPEDRKLQGNQDHLEVLLEREKDIQVRIEPTSGAKLTYGNALNYIANFVSAIPTDSDEPQHPTYEVQARGQKFQAEVMLPNNAPVRSVVGLIRSRKGLAKRSAAFNACIELRKLAYFDAYFMPTYTKKLPAMRDALLAVDMKKQRGYAMRVKPSIWAEQRGNVPGQLYVTVVDFPKGLDRPHQSIAYLTRTRMPNFPAFSVHLNDGRKKSVVSRSLTKPIVLRGDELAQFTKFTLRVFEDVFSKLYEEDSAQMSYWLAPATVQLSGQDNDNEHIANSDPNTVIDWALLDDVFVVGERKWTPETPKQDLTNLFLVDVWDGSRKFYSKGVDPSKKATDAIPEGVAKSKLTGTILDYSISLWKKARQERDATWSRQQPVVEAEKILTARKNMLAPPEQKEVKQITKAFLCVQPLRISTLRPEIAAPLFIWPAIIYRFESHLISQEGCDIVGVECGPELALAAFTKDSDNSGEHEAAEQVNFQRGMGENYERLEFIGDTFLKTATTLSTFILNPNENEFEFHVRRMLMLCNKNLFHTARELKLYEYIRSLAFNRRLWYPEGMKLLAGTGVVKGEEKVMWHEPRDHALGEKTIADVCEALIGAAFITHDRPGAWKPEHWESAIRAVTTLVNNQDHKMLTWDDYKAAYVKPAYQIQEATAVQKDLVNKVELEHNYRFRYPRLLYSAFMHPSMPFMHEKVPNYQRLEFLGDALLDMASITYLFHKYPDKDPHWLTEHKMAMVSNKFLGALCVNIGFHKHLRHHHAKLEHQCREYAIELLEARRVAGESRDYWTTVSDPPKCLPDIVEAYIGAVFIDSDFNYAEVQRFFDEHVRWYFEDMKIYDTFANNHPCTHLHNMLQTTFGCMDYRLMAKELPSADGMERKDVVAVVMIHDQIVAHSSGKSGRYARLRVANKALEVLEGLVAFEYRAKFRCNCKVDDEHGPVTLLEGQPEQGDMVDCAPGLCEV</sequence>
<organism evidence="22 23">
    <name type="scientific">Passalora fulva</name>
    <name type="common">Tomato leaf mold</name>
    <name type="synonym">Cladosporium fulvum</name>
    <dbReference type="NCBI Taxonomy" id="5499"/>
    <lineage>
        <taxon>Eukaryota</taxon>
        <taxon>Fungi</taxon>
        <taxon>Dikarya</taxon>
        <taxon>Ascomycota</taxon>
        <taxon>Pezizomycotina</taxon>
        <taxon>Dothideomycetes</taxon>
        <taxon>Dothideomycetidae</taxon>
        <taxon>Mycosphaerellales</taxon>
        <taxon>Mycosphaerellaceae</taxon>
        <taxon>Fulvia</taxon>
    </lineage>
</organism>
<dbReference type="PROSITE" id="PS50142">
    <property type="entry name" value="RNASE_3_2"/>
    <property type="match status" value="2"/>
</dbReference>
<keyword evidence="8" id="KW-0378">Hydrolase</keyword>
<dbReference type="GO" id="GO:0046872">
    <property type="term" value="F:metal ion binding"/>
    <property type="evidence" value="ECO:0007669"/>
    <property type="project" value="UniProtKB-KW"/>
</dbReference>
<keyword evidence="23" id="KW-1185">Reference proteome</keyword>
<dbReference type="SMART" id="SM00535">
    <property type="entry name" value="RIBOc"/>
    <property type="match status" value="2"/>
</dbReference>
<dbReference type="CDD" id="cd18034">
    <property type="entry name" value="DEXHc_dicer"/>
    <property type="match status" value="1"/>
</dbReference>
<dbReference type="CDD" id="cd18802">
    <property type="entry name" value="SF2_C_dicer"/>
    <property type="match status" value="1"/>
</dbReference>
<dbReference type="GO" id="GO:0003723">
    <property type="term" value="F:RNA binding"/>
    <property type="evidence" value="ECO:0007669"/>
    <property type="project" value="UniProtKB-UniRule"/>
</dbReference>
<dbReference type="GO" id="GO:0051607">
    <property type="term" value="P:defense response to virus"/>
    <property type="evidence" value="ECO:0007669"/>
    <property type="project" value="UniProtKB-KW"/>
</dbReference>
<evidence type="ECO:0000256" key="8">
    <source>
        <dbReference type="ARBA" id="ARBA00022801"/>
    </source>
</evidence>
<evidence type="ECO:0000256" key="13">
    <source>
        <dbReference type="ARBA" id="ARBA00023118"/>
    </source>
</evidence>
<keyword evidence="12 15" id="KW-0694">RNA-binding</keyword>
<dbReference type="OrthoDB" id="416741at2759"/>
<evidence type="ECO:0000256" key="1">
    <source>
        <dbReference type="ARBA" id="ARBA00001936"/>
    </source>
</evidence>
<dbReference type="InterPro" id="IPR001650">
    <property type="entry name" value="Helicase_C-like"/>
</dbReference>
<evidence type="ECO:0000259" key="17">
    <source>
        <dbReference type="PROSITE" id="PS50137"/>
    </source>
</evidence>
<dbReference type="Gene3D" id="3.30.160.380">
    <property type="entry name" value="Dicer dimerisation domain"/>
    <property type="match status" value="1"/>
</dbReference>
<evidence type="ECO:0000256" key="2">
    <source>
        <dbReference type="ARBA" id="ARBA00001946"/>
    </source>
</evidence>
<keyword evidence="9" id="KW-0347">Helicase</keyword>
<evidence type="ECO:0000256" key="14">
    <source>
        <dbReference type="ARBA" id="ARBA00023211"/>
    </source>
</evidence>
<keyword evidence="14" id="KW-0464">Manganese</keyword>
<dbReference type="GO" id="GO:0005737">
    <property type="term" value="C:cytoplasm"/>
    <property type="evidence" value="ECO:0007669"/>
    <property type="project" value="TreeGrafter"/>
</dbReference>
<dbReference type="SUPFAM" id="SSF52540">
    <property type="entry name" value="P-loop containing nucleoside triphosphate hydrolases"/>
    <property type="match status" value="1"/>
</dbReference>
<feature type="domain" description="DRBM" evidence="17">
    <location>
        <begin position="1431"/>
        <end position="1503"/>
    </location>
</feature>
<evidence type="ECO:0000256" key="11">
    <source>
        <dbReference type="ARBA" id="ARBA00022842"/>
    </source>
</evidence>
<dbReference type="Pfam" id="PF04851">
    <property type="entry name" value="ResIII"/>
    <property type="match status" value="1"/>
</dbReference>